<dbReference type="Gene3D" id="3.40.50.10810">
    <property type="entry name" value="Tandem AAA-ATPase domain"/>
    <property type="match status" value="1"/>
</dbReference>
<dbReference type="GO" id="GO:0005524">
    <property type="term" value="F:ATP binding"/>
    <property type="evidence" value="ECO:0007669"/>
    <property type="project" value="UniProtKB-KW"/>
</dbReference>
<evidence type="ECO:0000256" key="6">
    <source>
        <dbReference type="SAM" id="MobiDB-lite"/>
    </source>
</evidence>
<evidence type="ECO:0000313" key="9">
    <source>
        <dbReference type="EMBL" id="QJW35488.1"/>
    </source>
</evidence>
<keyword evidence="10" id="KW-1185">Reference proteome</keyword>
<dbReference type="EMBL" id="CP052757">
    <property type="protein sequence ID" value="QJW35488.1"/>
    <property type="molecule type" value="Genomic_DNA"/>
</dbReference>
<proteinExistence type="predicted"/>
<dbReference type="InterPro" id="IPR027417">
    <property type="entry name" value="P-loop_NTPase"/>
</dbReference>
<keyword evidence="4" id="KW-0067">ATP-binding</keyword>
<name>A0A6M5UEH2_9MICO</name>
<dbReference type="PANTHER" id="PTHR45766">
    <property type="entry name" value="DNA ANNEALING HELICASE AND ENDONUCLEASE ZRANB3 FAMILY MEMBER"/>
    <property type="match status" value="1"/>
</dbReference>
<dbReference type="InterPro" id="IPR001650">
    <property type="entry name" value="Helicase_C-like"/>
</dbReference>
<keyword evidence="1" id="KW-0547">Nucleotide-binding</keyword>
<dbReference type="SMART" id="SM00490">
    <property type="entry name" value="HELICc"/>
    <property type="match status" value="1"/>
</dbReference>
<evidence type="ECO:0000256" key="4">
    <source>
        <dbReference type="ARBA" id="ARBA00022840"/>
    </source>
</evidence>
<evidence type="ECO:0000259" key="8">
    <source>
        <dbReference type="PROSITE" id="PS51194"/>
    </source>
</evidence>
<dbReference type="PANTHER" id="PTHR45766:SF6">
    <property type="entry name" value="SWI_SNF-RELATED MATRIX-ASSOCIATED ACTIN-DEPENDENT REGULATOR OF CHROMATIN SUBFAMILY A-LIKE PROTEIN 1"/>
    <property type="match status" value="1"/>
</dbReference>
<keyword evidence="2" id="KW-0378">Hydrolase</keyword>
<dbReference type="RefSeq" id="WP_168731468.1">
    <property type="nucleotide sequence ID" value="NZ_CP052757.1"/>
</dbReference>
<sequence>MAATTESRTAEFTAAPGSTVVIRDEEWLVTQIEPTTDGHFVHVVGLSELVRDTEAVFSTALDDVAVADPAETTVVADGSPRYRTSRLWLEAMLRKTPVPIADPALTTAHRALADPLPYQFAAVRKALDPDNLRPRILLADAVGLGKTLEIGMILSELARRGRGERILVVTPKHVLEQMQFELWTRFALPFVRLDSTGIQRIRQRLPANRNPFAFFKRVIISIDTLKSDKYVAHLRKHRWDAVVIDESHNVTNSSTQNFRLATMLSRQTDALVLASATPHNGDPRSFAALVRMLEPSAVKPDGVELDEKQVERLIVRRHRHSPEVASVVGADWAERREPQNVLVPASPVEEEIAVELERTWLWPAGGASPYSGKGGATLFPWTLAKAFLSSPAALEESVRKRLRVLEGGRQESDDEDSLVAPDTTDGSPVPDGAAHLPGLASPGPGAASGTGTRGAERAALTRLHGLARRSLTEPSAKYDALLDHLRGIGVRKGAEMRAVVFAERVATLGWLRKKLGQDLGLTEENVVVLHGGLSDVDQQAIVESFKLASSPIRVLVTGDVASEGVNLHSHCHHLVHYDIPWSLIRIEQRNGRIDRYGQKHAPQITSLLLDPQTTTRFGGDLRVLTRLVEREHHAHRALGDTASLMGEYSVKAEEKAIADVLRQAKSLEHVVKEVEEVVADDGPAGLLARLMGMGAAAPAEPETSAPTVETGGSTGVYDDELSFLEDALTQICTTPGQEPPNGVAWKTYPQQSLASLKPPRDLQQRLEVLPQSYLADRNVTETLRLATATARGTQELVNAKSAESRSTWPEAHFLGPLHPVVDWASDRVLSTLQRRQVFAVRGGVEDLTVLVQAALYNVRGQVVATSYQTVAFPNPDSPSFGLASQHASSADAVAYLRVGTTNTGAIPGAEALQPFVRQAVASAEASVGDQIESIRAETQDRVEAWLRRSQHWRMEASALIGREAAAARSGIASRQSDVDEETRLAREMVPHRTLLRPLLVVVPVDQPDTEENH</sequence>
<dbReference type="GO" id="GO:0016787">
    <property type="term" value="F:hydrolase activity"/>
    <property type="evidence" value="ECO:0007669"/>
    <property type="project" value="UniProtKB-KW"/>
</dbReference>
<evidence type="ECO:0000313" key="10">
    <source>
        <dbReference type="Proteomes" id="UP000451354"/>
    </source>
</evidence>
<organism evidence="9 10">
    <name type="scientific">Cellulosimicrobium protaetiae</name>
    <dbReference type="NCBI Taxonomy" id="2587808"/>
    <lineage>
        <taxon>Bacteria</taxon>
        <taxon>Bacillati</taxon>
        <taxon>Actinomycetota</taxon>
        <taxon>Actinomycetes</taxon>
        <taxon>Micrococcales</taxon>
        <taxon>Promicromonosporaceae</taxon>
        <taxon>Cellulosimicrobium</taxon>
    </lineage>
</organism>
<reference evidence="9 10" key="1">
    <citation type="journal article" date="2022" name="Int. J. Syst. Evol. Microbiol.">
        <title>Cellulosimicrobium protaetiae sp. nov., isolated from the gut of the larva of Protaetia brevitarsis seulensis.</title>
        <authorList>
            <person name="Le Han H."/>
            <person name="Nguyen T.T.H."/>
            <person name="Li Z."/>
            <person name="Shin N.R."/>
            <person name="Kim S.G."/>
        </authorList>
    </citation>
    <scope>NUCLEOTIDE SEQUENCE [LARGE SCALE GENOMIC DNA]</scope>
    <source>
        <strain evidence="9 10">BI34</strain>
    </source>
</reference>
<evidence type="ECO:0000259" key="7">
    <source>
        <dbReference type="PROSITE" id="PS51192"/>
    </source>
</evidence>
<dbReference type="PROSITE" id="PS51192">
    <property type="entry name" value="HELICASE_ATP_BIND_1"/>
    <property type="match status" value="1"/>
</dbReference>
<dbReference type="SMART" id="SM00487">
    <property type="entry name" value="DEXDc"/>
    <property type="match status" value="1"/>
</dbReference>
<dbReference type="Pfam" id="PF00176">
    <property type="entry name" value="SNF2-rel_dom"/>
    <property type="match status" value="1"/>
</dbReference>
<evidence type="ECO:0000256" key="3">
    <source>
        <dbReference type="ARBA" id="ARBA00022806"/>
    </source>
</evidence>
<dbReference type="PROSITE" id="PS51194">
    <property type="entry name" value="HELICASE_CTER"/>
    <property type="match status" value="1"/>
</dbReference>
<dbReference type="InterPro" id="IPR000330">
    <property type="entry name" value="SNF2_N"/>
</dbReference>
<feature type="region of interest" description="Disordered" evidence="6">
    <location>
        <begin position="405"/>
        <end position="455"/>
    </location>
</feature>
<dbReference type="SUPFAM" id="SSF52540">
    <property type="entry name" value="P-loop containing nucleoside triphosphate hydrolases"/>
    <property type="match status" value="2"/>
</dbReference>
<dbReference type="InterPro" id="IPR014001">
    <property type="entry name" value="Helicase_ATP-bd"/>
</dbReference>
<dbReference type="InterPro" id="IPR049730">
    <property type="entry name" value="SNF2/RAD54-like_C"/>
</dbReference>
<evidence type="ECO:0000256" key="1">
    <source>
        <dbReference type="ARBA" id="ARBA00022741"/>
    </source>
</evidence>
<dbReference type="Gene3D" id="3.40.50.300">
    <property type="entry name" value="P-loop containing nucleotide triphosphate hydrolases"/>
    <property type="match status" value="1"/>
</dbReference>
<protein>
    <submittedName>
        <fullName evidence="9">DEAD/DEAH box helicase</fullName>
    </submittedName>
</protein>
<dbReference type="Pfam" id="PF00271">
    <property type="entry name" value="Helicase_C"/>
    <property type="match status" value="1"/>
</dbReference>
<evidence type="ECO:0000256" key="5">
    <source>
        <dbReference type="SAM" id="Coils"/>
    </source>
</evidence>
<dbReference type="CDD" id="cd18011">
    <property type="entry name" value="DEXDc_RapA"/>
    <property type="match status" value="1"/>
</dbReference>
<feature type="domain" description="Helicase ATP-binding" evidence="7">
    <location>
        <begin position="127"/>
        <end position="296"/>
    </location>
</feature>
<keyword evidence="3 9" id="KW-0347">Helicase</keyword>
<dbReference type="Proteomes" id="UP000451354">
    <property type="component" value="Chromosome"/>
</dbReference>
<feature type="coiled-coil region" evidence="5">
    <location>
        <begin position="650"/>
        <end position="677"/>
    </location>
</feature>
<dbReference type="KEGG" id="cprt:FIC82_004000"/>
<evidence type="ECO:0000256" key="2">
    <source>
        <dbReference type="ARBA" id="ARBA00022801"/>
    </source>
</evidence>
<dbReference type="AlphaFoldDB" id="A0A6M5UEH2"/>
<dbReference type="CDD" id="cd18793">
    <property type="entry name" value="SF2_C_SNF"/>
    <property type="match status" value="1"/>
</dbReference>
<dbReference type="InterPro" id="IPR057342">
    <property type="entry name" value="DEXDc_RapA"/>
</dbReference>
<dbReference type="InterPro" id="IPR038718">
    <property type="entry name" value="SNF2-like_sf"/>
</dbReference>
<keyword evidence="5" id="KW-0175">Coiled coil</keyword>
<accession>A0A6M5UEH2</accession>
<feature type="domain" description="Helicase C-terminal" evidence="8">
    <location>
        <begin position="477"/>
        <end position="649"/>
    </location>
</feature>
<feature type="compositionally biased region" description="Low complexity" evidence="6">
    <location>
        <begin position="432"/>
        <end position="445"/>
    </location>
</feature>
<dbReference type="GO" id="GO:0004386">
    <property type="term" value="F:helicase activity"/>
    <property type="evidence" value="ECO:0007669"/>
    <property type="project" value="UniProtKB-KW"/>
</dbReference>
<gene>
    <name evidence="9" type="ORF">FIC82_004000</name>
</gene>